<dbReference type="Gene3D" id="3.40.50.2300">
    <property type="match status" value="1"/>
</dbReference>
<dbReference type="Gene3D" id="3.30.420.10">
    <property type="entry name" value="Ribonuclease H-like superfamily/Ribonuclease H"/>
    <property type="match status" value="1"/>
</dbReference>
<protein>
    <submittedName>
        <fullName evidence="2">Piwi-domain-containing protein</fullName>
    </submittedName>
</protein>
<dbReference type="InterPro" id="IPR036397">
    <property type="entry name" value="RNaseH_sf"/>
</dbReference>
<dbReference type="InterPro" id="IPR012337">
    <property type="entry name" value="RNaseH-like_sf"/>
</dbReference>
<dbReference type="Pfam" id="PF16487">
    <property type="entry name" value="ArgoMid"/>
    <property type="match status" value="1"/>
</dbReference>
<sequence>MADATSIRHGTMGRRVMVKSNMFSLKLKKALNIHQYDEIKPDFVAENFSLPPNKPLEIMTRLQNREAGQFNPRGAFDGKKIFWSTVDLPFGPKAEFTIELNEQDPNRPRDNPNRVKVLLVKVAVIDNHMLRNVGAEDAVFNPRAMTALNMMNVLLRIAPASKWPHNARSFYTNHDKMDHQGLELWRGYFQSVRPIIGNNLAVNVDMSAGVMIPARARLIDLAMRYLGLRDARQLSDERNFQRLRSFLRHLAVEVDLPMHRGRFKKVVDIVRGGGAQTFTNKDGVEITVEQHFQQIHNVRTQFRDLPGIRVGRSDIFPIEFCLTGKAQLYRSKLSGEFTTKMLTFTSQRPEARLAQICNGWNDLEYHNSDYVLNAGMEISNTPAQVKARVLDPPGIGYTGDDVNMNRTPGSWNVLGKRFFKPANLEKWAVVSFAGEMANDGAIAAFVNTLGSVLVERAVGNPGPTIFQHPGRVEAALDEVAKRYPNAPGQRKTMILIILRENSPDAYDRIKMWGTSRQGYITSCVRWGKKMNNQYCNNLALKINGKMDGINSIPQDRCMKEFASLPTMVIGGDVSHPGPGDNSRPSIAALVASYDENACRYVADIRPQRSRVEIIQEMEAMTIKMLDNFVQKNGIPPKRIVYYRDGVSEGELPTVGDHEKEAIRAAIKSRYPAYGIPNPNPDELVGLTMIVVAKRHHVRFFPVDPRDLNQADRISQNCIAGSVVDHDVVHPGLKDFYLLSHAGIKGTSRPAHYIVLSHNNVFSKLRGQDGRPVTWNIDMLQGMSFALCHAYFPATRSVSIPAPKVCQLAKTHFANWIDDTSSVMSDKVPSYEDFVSNFHSVHPALRDSMYWL</sequence>
<dbReference type="SMART" id="SM00950">
    <property type="entry name" value="Piwi"/>
    <property type="match status" value="1"/>
</dbReference>
<dbReference type="SUPFAM" id="SSF53098">
    <property type="entry name" value="Ribonuclease H-like"/>
    <property type="match status" value="1"/>
</dbReference>
<dbReference type="EMBL" id="JH711574">
    <property type="protein sequence ID" value="EIW85395.1"/>
    <property type="molecule type" value="Genomic_DNA"/>
</dbReference>
<evidence type="ECO:0000313" key="2">
    <source>
        <dbReference type="EMBL" id="EIW85395.1"/>
    </source>
</evidence>
<dbReference type="KEGG" id="cput:CONPUDRAFT_80002"/>
<dbReference type="CDD" id="cd02846">
    <property type="entry name" value="PAZ_argonaute_like"/>
    <property type="match status" value="1"/>
</dbReference>
<evidence type="ECO:0000313" key="3">
    <source>
        <dbReference type="Proteomes" id="UP000053558"/>
    </source>
</evidence>
<dbReference type="AlphaFoldDB" id="A0A5M3N3H9"/>
<dbReference type="RefSeq" id="XP_007764303.1">
    <property type="nucleotide sequence ID" value="XM_007766113.1"/>
</dbReference>
<dbReference type="Pfam" id="PF02170">
    <property type="entry name" value="PAZ"/>
    <property type="match status" value="1"/>
</dbReference>
<gene>
    <name evidence="2" type="ORF">CONPUDRAFT_80002</name>
</gene>
<dbReference type="Pfam" id="PF02171">
    <property type="entry name" value="Piwi"/>
    <property type="match status" value="1"/>
</dbReference>
<dbReference type="InterPro" id="IPR032472">
    <property type="entry name" value="ArgoL2"/>
</dbReference>
<dbReference type="GO" id="GO:0003723">
    <property type="term" value="F:RNA binding"/>
    <property type="evidence" value="ECO:0007669"/>
    <property type="project" value="InterPro"/>
</dbReference>
<dbReference type="Gene3D" id="2.170.260.10">
    <property type="entry name" value="paz domain"/>
    <property type="match status" value="1"/>
</dbReference>
<reference evidence="3" key="1">
    <citation type="journal article" date="2012" name="Science">
        <title>The Paleozoic origin of enzymatic lignin decomposition reconstructed from 31 fungal genomes.</title>
        <authorList>
            <person name="Floudas D."/>
            <person name="Binder M."/>
            <person name="Riley R."/>
            <person name="Barry K."/>
            <person name="Blanchette R.A."/>
            <person name="Henrissat B."/>
            <person name="Martinez A.T."/>
            <person name="Otillar R."/>
            <person name="Spatafora J.W."/>
            <person name="Yadav J.S."/>
            <person name="Aerts A."/>
            <person name="Benoit I."/>
            <person name="Boyd A."/>
            <person name="Carlson A."/>
            <person name="Copeland A."/>
            <person name="Coutinho P.M."/>
            <person name="de Vries R.P."/>
            <person name="Ferreira P."/>
            <person name="Findley K."/>
            <person name="Foster B."/>
            <person name="Gaskell J."/>
            <person name="Glotzer D."/>
            <person name="Gorecki P."/>
            <person name="Heitman J."/>
            <person name="Hesse C."/>
            <person name="Hori C."/>
            <person name="Igarashi K."/>
            <person name="Jurgens J.A."/>
            <person name="Kallen N."/>
            <person name="Kersten P."/>
            <person name="Kohler A."/>
            <person name="Kuees U."/>
            <person name="Kumar T.K.A."/>
            <person name="Kuo A."/>
            <person name="LaButti K."/>
            <person name="Larrondo L.F."/>
            <person name="Lindquist E."/>
            <person name="Ling A."/>
            <person name="Lombard V."/>
            <person name="Lucas S."/>
            <person name="Lundell T."/>
            <person name="Martin R."/>
            <person name="McLaughlin D.J."/>
            <person name="Morgenstern I."/>
            <person name="Morin E."/>
            <person name="Murat C."/>
            <person name="Nagy L.G."/>
            <person name="Nolan M."/>
            <person name="Ohm R.A."/>
            <person name="Patyshakuliyeva A."/>
            <person name="Rokas A."/>
            <person name="Ruiz-Duenas F.J."/>
            <person name="Sabat G."/>
            <person name="Salamov A."/>
            <person name="Samejima M."/>
            <person name="Schmutz J."/>
            <person name="Slot J.C."/>
            <person name="St John F."/>
            <person name="Stenlid J."/>
            <person name="Sun H."/>
            <person name="Sun S."/>
            <person name="Syed K."/>
            <person name="Tsang A."/>
            <person name="Wiebenga A."/>
            <person name="Young D."/>
            <person name="Pisabarro A."/>
            <person name="Eastwood D.C."/>
            <person name="Martin F."/>
            <person name="Cullen D."/>
            <person name="Grigoriev I.V."/>
            <person name="Hibbett D.S."/>
        </authorList>
    </citation>
    <scope>NUCLEOTIDE SEQUENCE [LARGE SCALE GENOMIC DNA]</scope>
    <source>
        <strain evidence="3">RWD-64-598 SS2</strain>
    </source>
</reference>
<evidence type="ECO:0000259" key="1">
    <source>
        <dbReference type="PROSITE" id="PS50822"/>
    </source>
</evidence>
<dbReference type="PROSITE" id="PS50822">
    <property type="entry name" value="PIWI"/>
    <property type="match status" value="1"/>
</dbReference>
<dbReference type="InterPro" id="IPR032473">
    <property type="entry name" value="Argonaute_Mid_dom"/>
</dbReference>
<comment type="caution">
    <text evidence="2">The sequence shown here is derived from an EMBL/GenBank/DDBJ whole genome shotgun (WGS) entry which is preliminary data.</text>
</comment>
<dbReference type="InterPro" id="IPR036085">
    <property type="entry name" value="PAZ_dom_sf"/>
</dbReference>
<dbReference type="Proteomes" id="UP000053558">
    <property type="component" value="Unassembled WGS sequence"/>
</dbReference>
<keyword evidence="3" id="KW-1185">Reference proteome</keyword>
<dbReference type="SMART" id="SM01163">
    <property type="entry name" value="DUF1785"/>
    <property type="match status" value="1"/>
</dbReference>
<organism evidence="2 3">
    <name type="scientific">Coniophora puteana (strain RWD-64-598)</name>
    <name type="common">Brown rot fungus</name>
    <dbReference type="NCBI Taxonomy" id="741705"/>
    <lineage>
        <taxon>Eukaryota</taxon>
        <taxon>Fungi</taxon>
        <taxon>Dikarya</taxon>
        <taxon>Basidiomycota</taxon>
        <taxon>Agaricomycotina</taxon>
        <taxon>Agaricomycetes</taxon>
        <taxon>Agaricomycetidae</taxon>
        <taxon>Boletales</taxon>
        <taxon>Coniophorineae</taxon>
        <taxon>Coniophoraceae</taxon>
        <taxon>Coniophora</taxon>
    </lineage>
</organism>
<dbReference type="Pfam" id="PF16486">
    <property type="entry name" value="ArgoN"/>
    <property type="match status" value="1"/>
</dbReference>
<proteinExistence type="predicted"/>
<dbReference type="OMA" id="SANCHAG"/>
<dbReference type="PANTHER" id="PTHR22891">
    <property type="entry name" value="EUKARYOTIC TRANSLATION INITIATION FACTOR 2C"/>
    <property type="match status" value="1"/>
</dbReference>
<dbReference type="InterPro" id="IPR014811">
    <property type="entry name" value="ArgoL1"/>
</dbReference>
<dbReference type="SUPFAM" id="SSF101690">
    <property type="entry name" value="PAZ domain"/>
    <property type="match status" value="1"/>
</dbReference>
<dbReference type="InterPro" id="IPR003100">
    <property type="entry name" value="PAZ_dom"/>
</dbReference>
<dbReference type="Pfam" id="PF08699">
    <property type="entry name" value="ArgoL1"/>
    <property type="match status" value="1"/>
</dbReference>
<dbReference type="OrthoDB" id="10252740at2759"/>
<dbReference type="InterPro" id="IPR032474">
    <property type="entry name" value="Argonaute_N"/>
</dbReference>
<accession>A0A5M3N3H9</accession>
<dbReference type="GeneID" id="19210008"/>
<feature type="domain" description="Piwi" evidence="1">
    <location>
        <begin position="493"/>
        <end position="802"/>
    </location>
</feature>
<name>A0A5M3N3H9_CONPW</name>
<dbReference type="InterPro" id="IPR003165">
    <property type="entry name" value="Piwi"/>
</dbReference>
<dbReference type="Pfam" id="PF16488">
    <property type="entry name" value="ArgoL2"/>
    <property type="match status" value="1"/>
</dbReference>